<reference evidence="1" key="2">
    <citation type="journal article" date="2024" name="Plant">
        <title>Genomic evolution and insights into agronomic trait innovations of Sesamum species.</title>
        <authorList>
            <person name="Miao H."/>
            <person name="Wang L."/>
            <person name="Qu L."/>
            <person name="Liu H."/>
            <person name="Sun Y."/>
            <person name="Le M."/>
            <person name="Wang Q."/>
            <person name="Wei S."/>
            <person name="Zheng Y."/>
            <person name="Lin W."/>
            <person name="Duan Y."/>
            <person name="Cao H."/>
            <person name="Xiong S."/>
            <person name="Wang X."/>
            <person name="Wei L."/>
            <person name="Li C."/>
            <person name="Ma Q."/>
            <person name="Ju M."/>
            <person name="Zhao R."/>
            <person name="Li G."/>
            <person name="Mu C."/>
            <person name="Tian Q."/>
            <person name="Mei H."/>
            <person name="Zhang T."/>
            <person name="Gao T."/>
            <person name="Zhang H."/>
        </authorList>
    </citation>
    <scope>NUCLEOTIDE SEQUENCE</scope>
    <source>
        <strain evidence="1">K16</strain>
    </source>
</reference>
<dbReference type="EMBL" id="JACGWL010000995">
    <property type="protein sequence ID" value="KAK4380938.1"/>
    <property type="molecule type" value="Genomic_DNA"/>
</dbReference>
<keyword evidence="2" id="KW-1185">Reference proteome</keyword>
<accession>A0AAE1T0X7</accession>
<dbReference type="PANTHER" id="PTHR48258:SF15">
    <property type="entry name" value="OS02G0543900 PROTEIN"/>
    <property type="match status" value="1"/>
</dbReference>
<gene>
    <name evidence="1" type="ORF">Sango_3016600</name>
</gene>
<evidence type="ECO:0000313" key="2">
    <source>
        <dbReference type="Proteomes" id="UP001289374"/>
    </source>
</evidence>
<dbReference type="AlphaFoldDB" id="A0AAE1T0X7"/>
<dbReference type="Proteomes" id="UP001289374">
    <property type="component" value="Unassembled WGS sequence"/>
</dbReference>
<organism evidence="1 2">
    <name type="scientific">Sesamum angolense</name>
    <dbReference type="NCBI Taxonomy" id="2727404"/>
    <lineage>
        <taxon>Eukaryota</taxon>
        <taxon>Viridiplantae</taxon>
        <taxon>Streptophyta</taxon>
        <taxon>Embryophyta</taxon>
        <taxon>Tracheophyta</taxon>
        <taxon>Spermatophyta</taxon>
        <taxon>Magnoliopsida</taxon>
        <taxon>eudicotyledons</taxon>
        <taxon>Gunneridae</taxon>
        <taxon>Pentapetalae</taxon>
        <taxon>asterids</taxon>
        <taxon>lamiids</taxon>
        <taxon>Lamiales</taxon>
        <taxon>Pedaliaceae</taxon>
        <taxon>Sesamum</taxon>
    </lineage>
</organism>
<name>A0AAE1T0X7_9LAMI</name>
<sequence length="174" mass="20784">MPKAVYTLTKEHKRICEWITHIKFPDGYGSNLVCCVDMKELRVNGMKSHDCHIFMHKLISITFRKILPKPVWGAFTKRSFFNKLYDHHHSEDHIIEELVATQFKDWFKHRVKFKLNYTDNELLELHYWGPTAEFITFPCYFVNGNNFHIERHSVDKLTMNYADSDFDGILEEII</sequence>
<proteinExistence type="predicted"/>
<reference evidence="1" key="1">
    <citation type="submission" date="2020-06" db="EMBL/GenBank/DDBJ databases">
        <authorList>
            <person name="Li T."/>
            <person name="Hu X."/>
            <person name="Zhang T."/>
            <person name="Song X."/>
            <person name="Zhang H."/>
            <person name="Dai N."/>
            <person name="Sheng W."/>
            <person name="Hou X."/>
            <person name="Wei L."/>
        </authorList>
    </citation>
    <scope>NUCLEOTIDE SEQUENCE</scope>
    <source>
        <strain evidence="1">K16</strain>
        <tissue evidence="1">Leaf</tissue>
    </source>
</reference>
<dbReference type="PANTHER" id="PTHR48258">
    <property type="entry name" value="DUF4218 DOMAIN-CONTAINING PROTEIN-RELATED"/>
    <property type="match status" value="1"/>
</dbReference>
<comment type="caution">
    <text evidence="1">The sequence shown here is derived from an EMBL/GenBank/DDBJ whole genome shotgun (WGS) entry which is preliminary data.</text>
</comment>
<evidence type="ECO:0000313" key="1">
    <source>
        <dbReference type="EMBL" id="KAK4380938.1"/>
    </source>
</evidence>
<protein>
    <submittedName>
        <fullName evidence="1">Uncharacterized protein</fullName>
    </submittedName>
</protein>